<dbReference type="SUPFAM" id="SSF51905">
    <property type="entry name" value="FAD/NAD(P)-binding domain"/>
    <property type="match status" value="1"/>
</dbReference>
<dbReference type="InterPro" id="IPR052189">
    <property type="entry name" value="L-asp_N-monooxygenase_NS-form"/>
</dbReference>
<keyword evidence="1" id="KW-1133">Transmembrane helix</keyword>
<proteinExistence type="predicted"/>
<sequence length="267" mass="27987">MGVGHRTVAADPVIAFAGGGPSAALAVIALLRATTWLRLGYEVVLLDEHGRHARGASCSAVDGRRLDAPVRALSAFPDRPAHLLEWARETGVRCGPDTHLPCRVYGDYLAATLARTADWAWPHAAVHQRTARVATVEAEPEGAVLHLVGSRRPPAGADPGSADRERLRVAAAVVATGDPRVDAPPPISGVPAPSTEPGLVSCPRGALITASGGPSRCMFVLGPARRGDRADSLPHIRDQAERLADLITDTVLRGRRARVRGSARDGG</sequence>
<name>A0A223S8B8_9ACTN</name>
<evidence type="ECO:0000313" key="3">
    <source>
        <dbReference type="EMBL" id="ASU84363.1"/>
    </source>
</evidence>
<keyword evidence="1" id="KW-0472">Membrane</keyword>
<dbReference type="KEGG" id="ngv:CDO52_17550"/>
<evidence type="ECO:0000259" key="2">
    <source>
        <dbReference type="Pfam" id="PF13454"/>
    </source>
</evidence>
<dbReference type="InterPro" id="IPR036188">
    <property type="entry name" value="FAD/NAD-bd_sf"/>
</dbReference>
<accession>A0A223S8B8</accession>
<reference evidence="3 4" key="1">
    <citation type="submission" date="2017-08" db="EMBL/GenBank/DDBJ databases">
        <title>The complete genome sequence of Nocardiopsis gilva YIM 90087.</title>
        <authorList>
            <person name="Yin M."/>
            <person name="Tang S."/>
        </authorList>
    </citation>
    <scope>NUCLEOTIDE SEQUENCE [LARGE SCALE GENOMIC DNA]</scope>
    <source>
        <strain evidence="3 4">YIM 90087</strain>
    </source>
</reference>
<dbReference type="Proteomes" id="UP000215005">
    <property type="component" value="Chromosome"/>
</dbReference>
<dbReference type="InterPro" id="IPR038732">
    <property type="entry name" value="HpyO/CreE_NAD-binding"/>
</dbReference>
<organism evidence="3 4">
    <name type="scientific">Nocardiopsis gilva YIM 90087</name>
    <dbReference type="NCBI Taxonomy" id="1235441"/>
    <lineage>
        <taxon>Bacteria</taxon>
        <taxon>Bacillati</taxon>
        <taxon>Actinomycetota</taxon>
        <taxon>Actinomycetes</taxon>
        <taxon>Streptosporangiales</taxon>
        <taxon>Nocardiopsidaceae</taxon>
        <taxon>Nocardiopsis</taxon>
    </lineage>
</organism>
<dbReference type="Pfam" id="PF13454">
    <property type="entry name" value="NAD_binding_9"/>
    <property type="match status" value="1"/>
</dbReference>
<evidence type="ECO:0000313" key="4">
    <source>
        <dbReference type="Proteomes" id="UP000215005"/>
    </source>
</evidence>
<keyword evidence="4" id="KW-1185">Reference proteome</keyword>
<dbReference type="RefSeq" id="WP_094932540.1">
    <property type="nucleotide sequence ID" value="NZ_CP022753.1"/>
</dbReference>
<dbReference type="PANTHER" id="PTHR40254:SF1">
    <property type="entry name" value="BLR0577 PROTEIN"/>
    <property type="match status" value="1"/>
</dbReference>
<dbReference type="AlphaFoldDB" id="A0A223S8B8"/>
<dbReference type="OrthoDB" id="101972at2"/>
<dbReference type="EMBL" id="CP022753">
    <property type="protein sequence ID" value="ASU84363.1"/>
    <property type="molecule type" value="Genomic_DNA"/>
</dbReference>
<gene>
    <name evidence="3" type="ORF">CDO52_17550</name>
</gene>
<keyword evidence="1" id="KW-0812">Transmembrane</keyword>
<feature type="domain" description="FAD-dependent urate hydroxylase HpyO/Asp monooxygenase CreE-like FAD/NAD(P)-binding" evidence="2">
    <location>
        <begin position="16"/>
        <end position="150"/>
    </location>
</feature>
<dbReference type="PANTHER" id="PTHR40254">
    <property type="entry name" value="BLR0577 PROTEIN"/>
    <property type="match status" value="1"/>
</dbReference>
<protein>
    <recommendedName>
        <fullName evidence="2">FAD-dependent urate hydroxylase HpyO/Asp monooxygenase CreE-like FAD/NAD(P)-binding domain-containing protein</fullName>
    </recommendedName>
</protein>
<feature type="transmembrane region" description="Helical" evidence="1">
    <location>
        <begin position="12"/>
        <end position="31"/>
    </location>
</feature>
<evidence type="ECO:0000256" key="1">
    <source>
        <dbReference type="SAM" id="Phobius"/>
    </source>
</evidence>